<proteinExistence type="predicted"/>
<dbReference type="EMBL" id="BAABIS010000001">
    <property type="protein sequence ID" value="GAA4866109.1"/>
    <property type="molecule type" value="Genomic_DNA"/>
</dbReference>
<keyword evidence="2" id="KW-1185">Reference proteome</keyword>
<accession>A0ABP9E286</accession>
<evidence type="ECO:0000313" key="2">
    <source>
        <dbReference type="Proteomes" id="UP001501752"/>
    </source>
</evidence>
<name>A0ABP9E286_9ACTN</name>
<reference evidence="2" key="1">
    <citation type="journal article" date="2019" name="Int. J. Syst. Evol. Microbiol.">
        <title>The Global Catalogue of Microorganisms (GCM) 10K type strain sequencing project: providing services to taxonomists for standard genome sequencing and annotation.</title>
        <authorList>
            <consortium name="The Broad Institute Genomics Platform"/>
            <consortium name="The Broad Institute Genome Sequencing Center for Infectious Disease"/>
            <person name="Wu L."/>
            <person name="Ma J."/>
        </authorList>
    </citation>
    <scope>NUCLEOTIDE SEQUENCE [LARGE SCALE GENOMIC DNA]</scope>
    <source>
        <strain evidence="2">JCM 13006</strain>
    </source>
</reference>
<protein>
    <submittedName>
        <fullName evidence="1">Uncharacterized protein</fullName>
    </submittedName>
</protein>
<comment type="caution">
    <text evidence="1">The sequence shown here is derived from an EMBL/GenBank/DDBJ whole genome shotgun (WGS) entry which is preliminary data.</text>
</comment>
<gene>
    <name evidence="1" type="ORF">GCM10023235_50620</name>
</gene>
<dbReference type="RefSeq" id="WP_345699165.1">
    <property type="nucleotide sequence ID" value="NZ_BAABIS010000001.1"/>
</dbReference>
<sequence length="48" mass="5469">MNRERPREQCHLCKDWGSIPDAENRGQYKPCPEPKCQAARKGAAAKSR</sequence>
<organism evidence="1 2">
    <name type="scientific">Kitasatospora terrestris</name>
    <dbReference type="NCBI Taxonomy" id="258051"/>
    <lineage>
        <taxon>Bacteria</taxon>
        <taxon>Bacillati</taxon>
        <taxon>Actinomycetota</taxon>
        <taxon>Actinomycetes</taxon>
        <taxon>Kitasatosporales</taxon>
        <taxon>Streptomycetaceae</taxon>
        <taxon>Kitasatospora</taxon>
    </lineage>
</organism>
<dbReference type="Proteomes" id="UP001501752">
    <property type="component" value="Unassembled WGS sequence"/>
</dbReference>
<evidence type="ECO:0000313" key="1">
    <source>
        <dbReference type="EMBL" id="GAA4866109.1"/>
    </source>
</evidence>